<sequence length="1208" mass="131413">MSLSQTTDHQIYSRTDRFPPRAAQDQRSMAAARTTEERQQTAGQRNPFDSPSLSTSSLNETDGGSTSGQDEFHLERHSSNAKYTHLRQTSSTVSGEEKDKKPDLNIITDFVGPNMPMKSEGVVLNKVQAKQARADRKNKAFSIVSHKAVRATASPPDEEKQSPQFGSILMKRRQSKGSKKERPIQKLQEAMIRRQKSPFTQRIPIGISIPQADAVRIDQTVTDSALSNPTPMTPAIVITPAGDQHPWVLQRRGTDEVRRPVSSIYSAMPTEKAQYDASQAPPVPHTHDAVHDEKAEYRGPRSSYESGTPILSDSADTARPKSQGWWNLMLSPLLRAGSLASRKGQKAADTPPVPPLPFQSEKNDSPALSARSDPSFMISPNDTSPETPRRQGLASARASTWSRWTEWEQEKEANSMKDLDHDVVQESKELEIKDEQPRVPVPAPTGNGLAAEYFHACAVEQATGRPYFECVNHSCVDQLPKLHSIHDSEDTKGAVLASPFESPLVQSRDTVGVNATSPSVQDKDENLSPNELSPNVREASIAPVVKAKALDSSSDKGSETRPDGSPSPEQTQDKASSPPLATMTVAQPAITYSASRNNGDDLPNIATVAPPPQVVEIKSLQEGHQAPVASESYSEKALVADTAPVTSPGPLSPEGHKSMAPMSAVPLSDMEHKQPYYPPPVVYNNYAQHDPLPGRPAFITAETEYPPLPDRQPNAPVTAADIDATNRRLSIEERRQRHEKEDAAAKKVGGLWRGRGCFPKNGCMGRGGSEQRAKRRWIIGIAVALLVIIITCIALAVSLTRRGDGTPVNGQWLNLTGYPPMPTGILTIAAPNLAASQKQCIQPSTMWSCSVPKEDRDEIGTNESDQPNFRFEIKFRNGTVPNNMTIPIENGKKKLNKRADDPFTNDLFVPNPQPPPSLEQVFLGQTTDNITAPFDGEETPFFITFMPVFPTVPSSFDDDDTESSKERLVRRQSNDSSLLNALPAPALADDGSAAPASLLPTTPYPTSQPVRLYNRGLQDEHYGFYTYYDKSIYLSGAQINDDGDSGTDGVVEADQNGGSTKAEATVRCTFAQTRFLFKVYTNPAFGGGLLPGLTNANLTHPDDAEKDEKNRTSSATNFDRPGSFPYPASIVIGRHGGKIDDKVAYCYGMSNGQILKDQKVVVGERRSFGGVLVNPAPTILEDANDFNSTAGGIDGGTGGCGCTWQNFQ</sequence>
<name>A0AAN8ETD2_9EURO</name>
<feature type="compositionally biased region" description="Polar residues" evidence="1">
    <location>
        <begin position="1"/>
        <end position="13"/>
    </location>
</feature>
<feature type="compositionally biased region" description="Basic and acidic residues" evidence="1">
    <location>
        <begin position="1100"/>
        <end position="1111"/>
    </location>
</feature>
<protein>
    <submittedName>
        <fullName evidence="3">Uncharacterized protein</fullName>
    </submittedName>
</protein>
<evidence type="ECO:0000256" key="1">
    <source>
        <dbReference type="SAM" id="MobiDB-lite"/>
    </source>
</evidence>
<evidence type="ECO:0000313" key="3">
    <source>
        <dbReference type="EMBL" id="KAK5953251.1"/>
    </source>
</evidence>
<feature type="compositionally biased region" description="Polar residues" evidence="1">
    <location>
        <begin position="80"/>
        <end position="94"/>
    </location>
</feature>
<accession>A0AAN8ETD2</accession>
<keyword evidence="4" id="KW-1185">Reference proteome</keyword>
<feature type="compositionally biased region" description="Polar residues" evidence="1">
    <location>
        <begin position="40"/>
        <end position="69"/>
    </location>
</feature>
<feature type="transmembrane region" description="Helical" evidence="2">
    <location>
        <begin position="777"/>
        <end position="797"/>
    </location>
</feature>
<feature type="region of interest" description="Disordered" evidence="1">
    <location>
        <begin position="954"/>
        <end position="976"/>
    </location>
</feature>
<evidence type="ECO:0000256" key="2">
    <source>
        <dbReference type="SAM" id="Phobius"/>
    </source>
</evidence>
<keyword evidence="2" id="KW-0812">Transmembrane</keyword>
<dbReference type="Proteomes" id="UP001316803">
    <property type="component" value="Unassembled WGS sequence"/>
</dbReference>
<feature type="region of interest" description="Disordered" evidence="1">
    <location>
        <begin position="507"/>
        <end position="581"/>
    </location>
</feature>
<dbReference type="AlphaFoldDB" id="A0AAN8ETD2"/>
<reference evidence="3 4" key="1">
    <citation type="submission" date="2022-12" db="EMBL/GenBank/DDBJ databases">
        <title>Genomic features and morphological characterization of a novel Knufia sp. strain isolated from spacecraft assembly facility.</title>
        <authorList>
            <person name="Teixeira M."/>
            <person name="Chander A.M."/>
            <person name="Stajich J.E."/>
            <person name="Venkateswaran K."/>
        </authorList>
    </citation>
    <scope>NUCLEOTIDE SEQUENCE [LARGE SCALE GENOMIC DNA]</scope>
    <source>
        <strain evidence="3 4">FJI-L2-BK-P2</strain>
    </source>
</reference>
<organism evidence="3 4">
    <name type="scientific">Knufia fluminis</name>
    <dbReference type="NCBI Taxonomy" id="191047"/>
    <lineage>
        <taxon>Eukaryota</taxon>
        <taxon>Fungi</taxon>
        <taxon>Dikarya</taxon>
        <taxon>Ascomycota</taxon>
        <taxon>Pezizomycotina</taxon>
        <taxon>Eurotiomycetes</taxon>
        <taxon>Chaetothyriomycetidae</taxon>
        <taxon>Chaetothyriales</taxon>
        <taxon>Trichomeriaceae</taxon>
        <taxon>Knufia</taxon>
    </lineage>
</organism>
<feature type="compositionally biased region" description="Polar residues" evidence="1">
    <location>
        <begin position="303"/>
        <end position="315"/>
    </location>
</feature>
<feature type="region of interest" description="Disordered" evidence="1">
    <location>
        <begin position="1096"/>
        <end position="1121"/>
    </location>
</feature>
<feature type="compositionally biased region" description="Basic and acidic residues" evidence="1">
    <location>
        <begin position="962"/>
        <end position="973"/>
    </location>
</feature>
<proteinExistence type="predicted"/>
<gene>
    <name evidence="3" type="ORF">OHC33_005819</name>
</gene>
<feature type="region of interest" description="Disordered" evidence="1">
    <location>
        <begin position="1"/>
        <end position="100"/>
    </location>
</feature>
<evidence type="ECO:0000313" key="4">
    <source>
        <dbReference type="Proteomes" id="UP001316803"/>
    </source>
</evidence>
<keyword evidence="2" id="KW-0472">Membrane</keyword>
<feature type="region of interest" description="Disordered" evidence="1">
    <location>
        <begin position="292"/>
        <end position="319"/>
    </location>
</feature>
<feature type="compositionally biased region" description="Basic and acidic residues" evidence="1">
    <location>
        <begin position="553"/>
        <end position="562"/>
    </location>
</feature>
<keyword evidence="2" id="KW-1133">Transmembrane helix</keyword>
<feature type="region of interest" description="Disordered" evidence="1">
    <location>
        <begin position="340"/>
        <end position="397"/>
    </location>
</feature>
<dbReference type="EMBL" id="JAKLMC020000012">
    <property type="protein sequence ID" value="KAK5953251.1"/>
    <property type="molecule type" value="Genomic_DNA"/>
</dbReference>
<comment type="caution">
    <text evidence="3">The sequence shown here is derived from an EMBL/GenBank/DDBJ whole genome shotgun (WGS) entry which is preliminary data.</text>
</comment>
<feature type="region of interest" description="Disordered" evidence="1">
    <location>
        <begin position="149"/>
        <end position="184"/>
    </location>
</feature>
<feature type="compositionally biased region" description="Polar residues" evidence="1">
    <location>
        <begin position="507"/>
        <end position="520"/>
    </location>
</feature>